<feature type="transmembrane region" description="Helical" evidence="1">
    <location>
        <begin position="62"/>
        <end position="82"/>
    </location>
</feature>
<accession>A0A5D2VZT8</accession>
<dbReference type="EMBL" id="CM017650">
    <property type="protein sequence ID" value="TYI95027.1"/>
    <property type="molecule type" value="Genomic_DNA"/>
</dbReference>
<proteinExistence type="predicted"/>
<evidence type="ECO:0000256" key="1">
    <source>
        <dbReference type="SAM" id="Phobius"/>
    </source>
</evidence>
<dbReference type="Proteomes" id="UP000323597">
    <property type="component" value="Chromosome D02"/>
</dbReference>
<gene>
    <name evidence="2" type="ORF">E1A91_D02G248500v1</name>
</gene>
<dbReference type="AlphaFoldDB" id="A0A5D2VZT8"/>
<name>A0A5D2VZT8_GOSMU</name>
<reference evidence="2 3" key="1">
    <citation type="submission" date="2019-07" db="EMBL/GenBank/DDBJ databases">
        <title>WGS assembly of Gossypium mustelinum.</title>
        <authorList>
            <person name="Chen Z.J."/>
            <person name="Sreedasyam A."/>
            <person name="Ando A."/>
            <person name="Song Q."/>
            <person name="De L."/>
            <person name="Hulse-Kemp A."/>
            <person name="Ding M."/>
            <person name="Ye W."/>
            <person name="Kirkbride R."/>
            <person name="Jenkins J."/>
            <person name="Plott C."/>
            <person name="Lovell J."/>
            <person name="Lin Y.-M."/>
            <person name="Vaughn R."/>
            <person name="Liu B."/>
            <person name="Li W."/>
            <person name="Simpson S."/>
            <person name="Scheffler B."/>
            <person name="Saski C."/>
            <person name="Grover C."/>
            <person name="Hu G."/>
            <person name="Conover J."/>
            <person name="Carlson J."/>
            <person name="Shu S."/>
            <person name="Boston L."/>
            <person name="Williams M."/>
            <person name="Peterson D."/>
            <person name="Mcgee K."/>
            <person name="Jones D."/>
            <person name="Wendel J."/>
            <person name="Stelly D."/>
            <person name="Grimwood J."/>
            <person name="Schmutz J."/>
        </authorList>
    </citation>
    <scope>NUCLEOTIDE SEQUENCE [LARGE SCALE GENOMIC DNA]</scope>
    <source>
        <strain evidence="2">1408120.09</strain>
    </source>
</reference>
<keyword evidence="1" id="KW-1133">Transmembrane helix</keyword>
<feature type="transmembrane region" description="Helical" evidence="1">
    <location>
        <begin position="119"/>
        <end position="142"/>
    </location>
</feature>
<keyword evidence="1" id="KW-0472">Membrane</keyword>
<organism evidence="2 3">
    <name type="scientific">Gossypium mustelinum</name>
    <name type="common">Cotton</name>
    <name type="synonym">Gossypium caicoense</name>
    <dbReference type="NCBI Taxonomy" id="34275"/>
    <lineage>
        <taxon>Eukaryota</taxon>
        <taxon>Viridiplantae</taxon>
        <taxon>Streptophyta</taxon>
        <taxon>Embryophyta</taxon>
        <taxon>Tracheophyta</taxon>
        <taxon>Spermatophyta</taxon>
        <taxon>Magnoliopsida</taxon>
        <taxon>eudicotyledons</taxon>
        <taxon>Gunneridae</taxon>
        <taxon>Pentapetalae</taxon>
        <taxon>rosids</taxon>
        <taxon>malvids</taxon>
        <taxon>Malvales</taxon>
        <taxon>Malvaceae</taxon>
        <taxon>Malvoideae</taxon>
        <taxon>Gossypium</taxon>
    </lineage>
</organism>
<evidence type="ECO:0000313" key="3">
    <source>
        <dbReference type="Proteomes" id="UP000323597"/>
    </source>
</evidence>
<sequence length="198" mass="22344">MACCLGLGCWAWTGLLLFFLLLFFRACCLLWWPAKLLVPGRVTGGRVGSGQFDPTVKIFPSFSFPFLLPFSSFFFLSFLFFFGNPDGAPRPGATVDGGARWRSPLLLPFSFSSFSFSSFVFLFYFCLLLASCSLFFCFLVVVCFSRCRRWECCGGGHGGVGAMAGDVLLWQWSNHGLGRLLELACWLRRFDKFRRTKL</sequence>
<evidence type="ECO:0000313" key="2">
    <source>
        <dbReference type="EMBL" id="TYI95027.1"/>
    </source>
</evidence>
<protein>
    <submittedName>
        <fullName evidence="2">Uncharacterized protein</fullName>
    </submittedName>
</protein>
<keyword evidence="3" id="KW-1185">Reference proteome</keyword>
<keyword evidence="1" id="KW-0812">Transmembrane</keyword>